<evidence type="ECO:0000256" key="6">
    <source>
        <dbReference type="ARBA" id="ARBA00022989"/>
    </source>
</evidence>
<feature type="transmembrane region" description="Helical" evidence="9">
    <location>
        <begin position="180"/>
        <end position="211"/>
    </location>
</feature>
<feature type="transmembrane region" description="Helical" evidence="9">
    <location>
        <begin position="263"/>
        <end position="279"/>
    </location>
</feature>
<evidence type="ECO:0000256" key="7">
    <source>
        <dbReference type="ARBA" id="ARBA00023136"/>
    </source>
</evidence>
<keyword evidence="4 9" id="KW-0812">Transmembrane</keyword>
<keyword evidence="3" id="KW-1003">Cell membrane</keyword>
<dbReference type="AlphaFoldDB" id="A0A7W7QT21"/>
<comment type="caution">
    <text evidence="10">The sequence shown here is derived from an EMBL/GenBank/DDBJ whole genome shotgun (WGS) entry which is preliminary data.</text>
</comment>
<feature type="transmembrane region" description="Helical" evidence="9">
    <location>
        <begin position="239"/>
        <end position="257"/>
    </location>
</feature>
<feature type="transmembrane region" description="Helical" evidence="9">
    <location>
        <begin position="60"/>
        <end position="85"/>
    </location>
</feature>
<comment type="similarity">
    <text evidence="8">Belongs to the binding-protein-dependent transport system permease family. LivHM subfamily.</text>
</comment>
<dbReference type="InterPro" id="IPR001851">
    <property type="entry name" value="ABC_transp_permease"/>
</dbReference>
<dbReference type="CDD" id="cd06582">
    <property type="entry name" value="TM_PBP1_LivH_like"/>
    <property type="match status" value="1"/>
</dbReference>
<keyword evidence="6 9" id="KW-1133">Transmembrane helix</keyword>
<organism evidence="10 11">
    <name type="scientific">Streptosporangium saharense</name>
    <dbReference type="NCBI Taxonomy" id="1706840"/>
    <lineage>
        <taxon>Bacteria</taxon>
        <taxon>Bacillati</taxon>
        <taxon>Actinomycetota</taxon>
        <taxon>Actinomycetes</taxon>
        <taxon>Streptosporangiales</taxon>
        <taxon>Streptosporangiaceae</taxon>
        <taxon>Streptosporangium</taxon>
    </lineage>
</organism>
<keyword evidence="11" id="KW-1185">Reference proteome</keyword>
<dbReference type="GO" id="GO:0005886">
    <property type="term" value="C:plasma membrane"/>
    <property type="evidence" value="ECO:0007669"/>
    <property type="project" value="UniProtKB-SubCell"/>
</dbReference>
<dbReference type="Pfam" id="PF02653">
    <property type="entry name" value="BPD_transp_2"/>
    <property type="match status" value="1"/>
</dbReference>
<keyword evidence="5" id="KW-0029">Amino-acid transport</keyword>
<protein>
    <submittedName>
        <fullName evidence="10">Branched-chain amino acid transport system permease protein</fullName>
    </submittedName>
</protein>
<name>A0A7W7QT21_9ACTN</name>
<gene>
    <name evidence="10" type="ORF">FHS44_006104</name>
</gene>
<evidence type="ECO:0000256" key="1">
    <source>
        <dbReference type="ARBA" id="ARBA00004651"/>
    </source>
</evidence>
<evidence type="ECO:0000256" key="5">
    <source>
        <dbReference type="ARBA" id="ARBA00022970"/>
    </source>
</evidence>
<dbReference type="PANTHER" id="PTHR11795:SF450">
    <property type="entry name" value="ABC TRANSPORTER PERMEASE PROTEIN"/>
    <property type="match status" value="1"/>
</dbReference>
<feature type="transmembrane region" description="Helical" evidence="9">
    <location>
        <begin position="92"/>
        <end position="113"/>
    </location>
</feature>
<dbReference type="Proteomes" id="UP000552644">
    <property type="component" value="Unassembled WGS sequence"/>
</dbReference>
<feature type="transmembrane region" description="Helical" evidence="9">
    <location>
        <begin position="217"/>
        <end position="234"/>
    </location>
</feature>
<feature type="transmembrane region" description="Helical" evidence="9">
    <location>
        <begin position="133"/>
        <end position="159"/>
    </location>
</feature>
<dbReference type="GO" id="GO:0006865">
    <property type="term" value="P:amino acid transport"/>
    <property type="evidence" value="ECO:0007669"/>
    <property type="project" value="UniProtKB-KW"/>
</dbReference>
<keyword evidence="7 9" id="KW-0472">Membrane</keyword>
<keyword evidence="2" id="KW-0813">Transport</keyword>
<comment type="subcellular location">
    <subcellularLocation>
        <location evidence="1">Cell membrane</location>
        <topology evidence="1">Multi-pass membrane protein</topology>
    </subcellularLocation>
</comment>
<evidence type="ECO:0000313" key="11">
    <source>
        <dbReference type="Proteomes" id="UP000552644"/>
    </source>
</evidence>
<evidence type="ECO:0000256" key="9">
    <source>
        <dbReference type="SAM" id="Phobius"/>
    </source>
</evidence>
<evidence type="ECO:0000313" key="10">
    <source>
        <dbReference type="EMBL" id="MBB4918968.1"/>
    </source>
</evidence>
<evidence type="ECO:0000256" key="3">
    <source>
        <dbReference type="ARBA" id="ARBA00022475"/>
    </source>
</evidence>
<evidence type="ECO:0000256" key="8">
    <source>
        <dbReference type="ARBA" id="ARBA00037998"/>
    </source>
</evidence>
<reference evidence="10 11" key="1">
    <citation type="submission" date="2020-08" db="EMBL/GenBank/DDBJ databases">
        <title>Genomic Encyclopedia of Type Strains, Phase III (KMG-III): the genomes of soil and plant-associated and newly described type strains.</title>
        <authorList>
            <person name="Whitman W."/>
        </authorList>
    </citation>
    <scope>NUCLEOTIDE SEQUENCE [LARGE SCALE GENOMIC DNA]</scope>
    <source>
        <strain evidence="10 11">CECT 8840</strain>
    </source>
</reference>
<dbReference type="GO" id="GO:0022857">
    <property type="term" value="F:transmembrane transporter activity"/>
    <property type="evidence" value="ECO:0007669"/>
    <property type="project" value="InterPro"/>
</dbReference>
<dbReference type="RefSeq" id="WP_184720726.1">
    <property type="nucleotide sequence ID" value="NZ_JACHJP010000008.1"/>
</dbReference>
<accession>A0A7W7QT21</accession>
<dbReference type="PANTHER" id="PTHR11795">
    <property type="entry name" value="BRANCHED-CHAIN AMINO ACID TRANSPORT SYSTEM PERMEASE PROTEIN LIVH"/>
    <property type="match status" value="1"/>
</dbReference>
<dbReference type="InterPro" id="IPR052157">
    <property type="entry name" value="BCAA_transport_permease"/>
</dbReference>
<evidence type="ECO:0000256" key="2">
    <source>
        <dbReference type="ARBA" id="ARBA00022448"/>
    </source>
</evidence>
<evidence type="ECO:0000256" key="4">
    <source>
        <dbReference type="ARBA" id="ARBA00022692"/>
    </source>
</evidence>
<sequence length="288" mass="29365">MPLLLSTTIAGLAAGAAYALLGLSNLLTYRLAGVANFTQTAVGAFGAFTMVALNDAGVPLPVAVVTGVLVGAALHTAVGGIMVAWFAEGRQVVKAAVTIMLFAAIVAFGNRVFGASTVGRFPDPFAGIAFHLGGVNITWTAVITTVLAVGATVGCVLFLGRTRLGLKLRALSERPTTAALSAIPAGGLALGVWAVGGAVTTLTIILVAPLFPTDYMSLSYLITQAFAAALIGGFRSFPLTLAGGFALGALGGLASSLTVVAQYRPAIPLIVILVVLLWSQRRARWEIT</sequence>
<proteinExistence type="inferred from homology"/>
<dbReference type="EMBL" id="JACHJP010000008">
    <property type="protein sequence ID" value="MBB4918968.1"/>
    <property type="molecule type" value="Genomic_DNA"/>
</dbReference>